<organism evidence="8 9">
    <name type="scientific">Branchiostoma floridae</name>
    <name type="common">Florida lancelet</name>
    <name type="synonym">Amphioxus</name>
    <dbReference type="NCBI Taxonomy" id="7739"/>
    <lineage>
        <taxon>Eukaryota</taxon>
        <taxon>Metazoa</taxon>
        <taxon>Chordata</taxon>
        <taxon>Cephalochordata</taxon>
        <taxon>Leptocardii</taxon>
        <taxon>Amphioxiformes</taxon>
        <taxon>Branchiostomatidae</taxon>
        <taxon>Branchiostoma</taxon>
    </lineage>
</organism>
<evidence type="ECO:0000256" key="3">
    <source>
        <dbReference type="ARBA" id="ARBA00022827"/>
    </source>
</evidence>
<reference evidence="9" key="2">
    <citation type="submission" date="2025-08" db="UniProtKB">
        <authorList>
            <consortium name="RefSeq"/>
        </authorList>
    </citation>
    <scope>IDENTIFICATION</scope>
    <source>
        <strain evidence="9">S238N-H82</strain>
        <tissue evidence="9">Testes</tissue>
    </source>
</reference>
<evidence type="ECO:0000256" key="5">
    <source>
        <dbReference type="ARBA" id="ARBA00023027"/>
    </source>
</evidence>
<dbReference type="Gene3D" id="3.40.50.80">
    <property type="entry name" value="Nucleotide-binding domain of ferredoxin-NADP reductase (FNR) module"/>
    <property type="match status" value="1"/>
</dbReference>
<dbReference type="GeneID" id="118424483"/>
<dbReference type="RefSeq" id="XP_035688949.1">
    <property type="nucleotide sequence ID" value="XM_035833056.1"/>
</dbReference>
<gene>
    <name evidence="9" type="primary">LOC118424483</name>
</gene>
<dbReference type="OMA" id="WIDFFIP"/>
<dbReference type="Proteomes" id="UP000001554">
    <property type="component" value="Chromosome 10"/>
</dbReference>
<name>A0A9J7LVJ3_BRAFL</name>
<dbReference type="SUPFAM" id="SSF52343">
    <property type="entry name" value="Ferredoxin reductase-like, C-terminal NADP-linked domain"/>
    <property type="match status" value="1"/>
</dbReference>
<keyword evidence="2" id="KW-0285">Flavoprotein</keyword>
<dbReference type="InterPro" id="IPR017927">
    <property type="entry name" value="FAD-bd_FR_type"/>
</dbReference>
<dbReference type="PRINTS" id="PR00371">
    <property type="entry name" value="FPNCR"/>
</dbReference>
<comment type="cofactor">
    <cofactor evidence="1">
        <name>FAD</name>
        <dbReference type="ChEBI" id="CHEBI:57692"/>
    </cofactor>
</comment>
<accession>A0A9J7LVJ3</accession>
<evidence type="ECO:0000256" key="2">
    <source>
        <dbReference type="ARBA" id="ARBA00022630"/>
    </source>
</evidence>
<dbReference type="AlphaFoldDB" id="A0A9J7LVJ3"/>
<evidence type="ECO:0000259" key="7">
    <source>
        <dbReference type="PROSITE" id="PS51384"/>
    </source>
</evidence>
<protein>
    <recommendedName>
        <fullName evidence="6">Oxidoreductase NAD-binding domain-containing protein 1</fullName>
    </recommendedName>
</protein>
<dbReference type="Gene3D" id="2.40.30.10">
    <property type="entry name" value="Translation factors"/>
    <property type="match status" value="1"/>
</dbReference>
<dbReference type="InterPro" id="IPR017938">
    <property type="entry name" value="Riboflavin_synthase-like_b-brl"/>
</dbReference>
<evidence type="ECO:0000256" key="1">
    <source>
        <dbReference type="ARBA" id="ARBA00001974"/>
    </source>
</evidence>
<keyword evidence="3" id="KW-0274">FAD</keyword>
<evidence type="ECO:0000256" key="4">
    <source>
        <dbReference type="ARBA" id="ARBA00023002"/>
    </source>
</evidence>
<proteinExistence type="predicted"/>
<dbReference type="PROSITE" id="PS51384">
    <property type="entry name" value="FAD_FR"/>
    <property type="match status" value="1"/>
</dbReference>
<dbReference type="InterPro" id="IPR052128">
    <property type="entry name" value="Oxidoreductase_NAD-binding"/>
</dbReference>
<keyword evidence="5" id="KW-0520">NAD</keyword>
<dbReference type="GO" id="GO:0016491">
    <property type="term" value="F:oxidoreductase activity"/>
    <property type="evidence" value="ECO:0007669"/>
    <property type="project" value="UniProtKB-KW"/>
</dbReference>
<dbReference type="InterPro" id="IPR001709">
    <property type="entry name" value="Flavoprot_Pyr_Nucl_cyt_Rdtase"/>
</dbReference>
<dbReference type="PRINTS" id="PR00406">
    <property type="entry name" value="CYTB5RDTASE"/>
</dbReference>
<dbReference type="InterPro" id="IPR001433">
    <property type="entry name" value="OxRdtase_FAD/NAD-bd"/>
</dbReference>
<dbReference type="PANTHER" id="PTHR46505:SF1">
    <property type="entry name" value="OXIDOREDUCTASE NAD-BINDING DOMAIN-CONTAINING PROTEIN 1"/>
    <property type="match status" value="1"/>
</dbReference>
<feature type="domain" description="FAD-binding FR-type" evidence="7">
    <location>
        <begin position="53"/>
        <end position="156"/>
    </location>
</feature>
<dbReference type="InterPro" id="IPR039261">
    <property type="entry name" value="FNR_nucleotide-bd"/>
</dbReference>
<dbReference type="PANTHER" id="PTHR46505">
    <property type="entry name" value="OXIDOREDUCTASE NAD-BINDING DOMAIN-CONTAINING PROTEIN 1"/>
    <property type="match status" value="1"/>
</dbReference>
<keyword evidence="8" id="KW-1185">Reference proteome</keyword>
<sequence length="308" mass="34698">MFVGRLRQACSRGTKTRRWPFVSCCCYLPGRMAKLHSGKGDHLDRTKENTRQQILTEAVVESICDLSPTVKSLSLRVNNEEFSFKAGQWVDFFIPSIKTVGGYSMSSAPHKLEHQGILELAVKFSQHPPAKWVHTQCQVGSKVRMRVGGDFNFDPQDGDQSKDLLLIAGGVGINPLYSIVQHVVDLHRVSLQRGETAYKPGRTVLLYSARDEGELLFREQILRLCQEVPDMSLQCFVTQQQEFKNPSQFPRPKVGRITQEVLKAELSGLHGDQTLSYICGPPPMIESMAHHLSCLGVDSANIKFEKWW</sequence>
<dbReference type="Pfam" id="PF00175">
    <property type="entry name" value="NAD_binding_1"/>
    <property type="match status" value="1"/>
</dbReference>
<dbReference type="CDD" id="cd00322">
    <property type="entry name" value="FNR_like"/>
    <property type="match status" value="1"/>
</dbReference>
<reference evidence="8" key="1">
    <citation type="journal article" date="2020" name="Nat. Ecol. Evol.">
        <title>Deeply conserved synteny resolves early events in vertebrate evolution.</title>
        <authorList>
            <person name="Simakov O."/>
            <person name="Marletaz F."/>
            <person name="Yue J.X."/>
            <person name="O'Connell B."/>
            <person name="Jenkins J."/>
            <person name="Brandt A."/>
            <person name="Calef R."/>
            <person name="Tung C.H."/>
            <person name="Huang T.K."/>
            <person name="Schmutz J."/>
            <person name="Satoh N."/>
            <person name="Yu J.K."/>
            <person name="Putnam N.H."/>
            <person name="Green R.E."/>
            <person name="Rokhsar D.S."/>
        </authorList>
    </citation>
    <scope>NUCLEOTIDE SEQUENCE [LARGE SCALE GENOMIC DNA]</scope>
    <source>
        <strain evidence="8">S238N-H82</strain>
    </source>
</reference>
<evidence type="ECO:0000313" key="8">
    <source>
        <dbReference type="Proteomes" id="UP000001554"/>
    </source>
</evidence>
<keyword evidence="4" id="KW-0560">Oxidoreductase</keyword>
<evidence type="ECO:0000313" key="9">
    <source>
        <dbReference type="RefSeq" id="XP_035688949.1"/>
    </source>
</evidence>
<evidence type="ECO:0000256" key="6">
    <source>
        <dbReference type="ARBA" id="ARBA00040516"/>
    </source>
</evidence>
<dbReference type="SUPFAM" id="SSF63380">
    <property type="entry name" value="Riboflavin synthase domain-like"/>
    <property type="match status" value="1"/>
</dbReference>